<evidence type="ECO:0000313" key="1">
    <source>
        <dbReference type="EMBL" id="KAF9646095.1"/>
    </source>
</evidence>
<reference evidence="1" key="1">
    <citation type="submission" date="2019-10" db="EMBL/GenBank/DDBJ databases">
        <authorList>
            <consortium name="DOE Joint Genome Institute"/>
            <person name="Kuo A."/>
            <person name="Miyauchi S."/>
            <person name="Kiss E."/>
            <person name="Drula E."/>
            <person name="Kohler A."/>
            <person name="Sanchez-Garcia M."/>
            <person name="Andreopoulos B."/>
            <person name="Barry K.W."/>
            <person name="Bonito G."/>
            <person name="Buee M."/>
            <person name="Carver A."/>
            <person name="Chen C."/>
            <person name="Cichocki N."/>
            <person name="Clum A."/>
            <person name="Culley D."/>
            <person name="Crous P.W."/>
            <person name="Fauchery L."/>
            <person name="Girlanda M."/>
            <person name="Hayes R."/>
            <person name="Keri Z."/>
            <person name="Labutti K."/>
            <person name="Lipzen A."/>
            <person name="Lombard V."/>
            <person name="Magnuson J."/>
            <person name="Maillard F."/>
            <person name="Morin E."/>
            <person name="Murat C."/>
            <person name="Nolan M."/>
            <person name="Ohm R."/>
            <person name="Pangilinan J."/>
            <person name="Pereira M."/>
            <person name="Perotto S."/>
            <person name="Peter M."/>
            <person name="Riley R."/>
            <person name="Sitrit Y."/>
            <person name="Stielow B."/>
            <person name="Szollosi G."/>
            <person name="Zifcakova L."/>
            <person name="Stursova M."/>
            <person name="Spatafora J.W."/>
            <person name="Tedersoo L."/>
            <person name="Vaario L.-M."/>
            <person name="Yamada A."/>
            <person name="Yan M."/>
            <person name="Wang P."/>
            <person name="Xu J."/>
            <person name="Bruns T."/>
            <person name="Baldrian P."/>
            <person name="Vilgalys R."/>
            <person name="Henrissat B."/>
            <person name="Grigoriev I.V."/>
            <person name="Hibbett D."/>
            <person name="Nagy L.G."/>
            <person name="Martin F.M."/>
        </authorList>
    </citation>
    <scope>NUCLEOTIDE SEQUENCE</scope>
    <source>
        <strain evidence="1">P2</strain>
    </source>
</reference>
<dbReference type="EMBL" id="MU118068">
    <property type="protein sequence ID" value="KAF9646095.1"/>
    <property type="molecule type" value="Genomic_DNA"/>
</dbReference>
<keyword evidence="2" id="KW-1185">Reference proteome</keyword>
<evidence type="ECO:0000313" key="2">
    <source>
        <dbReference type="Proteomes" id="UP000886501"/>
    </source>
</evidence>
<dbReference type="Proteomes" id="UP000886501">
    <property type="component" value="Unassembled WGS sequence"/>
</dbReference>
<name>A0ACB6Z9L7_THEGA</name>
<sequence length="96" mass="10845">MSPPLSANFQAYECVRGWQHHGSGGFDDDAWGTAFLAFVHREKRAKVAHCPRVRVQHFGTLVQRALIQQWLIQACPRNQYEPLAAHIATGGSWFTL</sequence>
<protein>
    <submittedName>
        <fullName evidence="1">Uncharacterized protein</fullName>
    </submittedName>
</protein>
<gene>
    <name evidence="1" type="ORF">BDM02DRAFT_3119237</name>
</gene>
<accession>A0ACB6Z9L7</accession>
<reference evidence="1" key="2">
    <citation type="journal article" date="2020" name="Nat. Commun.">
        <title>Large-scale genome sequencing of mycorrhizal fungi provides insights into the early evolution of symbiotic traits.</title>
        <authorList>
            <person name="Miyauchi S."/>
            <person name="Kiss E."/>
            <person name="Kuo A."/>
            <person name="Drula E."/>
            <person name="Kohler A."/>
            <person name="Sanchez-Garcia M."/>
            <person name="Morin E."/>
            <person name="Andreopoulos B."/>
            <person name="Barry K.W."/>
            <person name="Bonito G."/>
            <person name="Buee M."/>
            <person name="Carver A."/>
            <person name="Chen C."/>
            <person name="Cichocki N."/>
            <person name="Clum A."/>
            <person name="Culley D."/>
            <person name="Crous P.W."/>
            <person name="Fauchery L."/>
            <person name="Girlanda M."/>
            <person name="Hayes R.D."/>
            <person name="Keri Z."/>
            <person name="LaButti K."/>
            <person name="Lipzen A."/>
            <person name="Lombard V."/>
            <person name="Magnuson J."/>
            <person name="Maillard F."/>
            <person name="Murat C."/>
            <person name="Nolan M."/>
            <person name="Ohm R.A."/>
            <person name="Pangilinan J."/>
            <person name="Pereira M.F."/>
            <person name="Perotto S."/>
            <person name="Peter M."/>
            <person name="Pfister S."/>
            <person name="Riley R."/>
            <person name="Sitrit Y."/>
            <person name="Stielow J.B."/>
            <person name="Szollosi G."/>
            <person name="Zifcakova L."/>
            <person name="Stursova M."/>
            <person name="Spatafora J.W."/>
            <person name="Tedersoo L."/>
            <person name="Vaario L.M."/>
            <person name="Yamada A."/>
            <person name="Yan M."/>
            <person name="Wang P."/>
            <person name="Xu J."/>
            <person name="Bruns T."/>
            <person name="Baldrian P."/>
            <person name="Vilgalys R."/>
            <person name="Dunand C."/>
            <person name="Henrissat B."/>
            <person name="Grigoriev I.V."/>
            <person name="Hibbett D."/>
            <person name="Nagy L.G."/>
            <person name="Martin F.M."/>
        </authorList>
    </citation>
    <scope>NUCLEOTIDE SEQUENCE</scope>
    <source>
        <strain evidence="1">P2</strain>
    </source>
</reference>
<comment type="caution">
    <text evidence="1">The sequence shown here is derived from an EMBL/GenBank/DDBJ whole genome shotgun (WGS) entry which is preliminary data.</text>
</comment>
<organism evidence="1 2">
    <name type="scientific">Thelephora ganbajun</name>
    <name type="common">Ganba fungus</name>
    <dbReference type="NCBI Taxonomy" id="370292"/>
    <lineage>
        <taxon>Eukaryota</taxon>
        <taxon>Fungi</taxon>
        <taxon>Dikarya</taxon>
        <taxon>Basidiomycota</taxon>
        <taxon>Agaricomycotina</taxon>
        <taxon>Agaricomycetes</taxon>
        <taxon>Thelephorales</taxon>
        <taxon>Thelephoraceae</taxon>
        <taxon>Thelephora</taxon>
    </lineage>
</organism>
<proteinExistence type="predicted"/>